<protein>
    <submittedName>
        <fullName evidence="4">Polysaccharide biosynthesis protein</fullName>
    </submittedName>
</protein>
<dbReference type="PANTHER" id="PTHR33619:SF3">
    <property type="entry name" value="POLYSACCHARIDE EXPORT PROTEIN GFCE-RELATED"/>
    <property type="match status" value="1"/>
</dbReference>
<keyword evidence="5" id="KW-1185">Reference proteome</keyword>
<dbReference type="OrthoDB" id="7198507at2"/>
<organism evidence="4 5">
    <name type="scientific">Pseudothioclava arenosa</name>
    <dbReference type="NCBI Taxonomy" id="1795308"/>
    <lineage>
        <taxon>Bacteria</taxon>
        <taxon>Pseudomonadati</taxon>
        <taxon>Pseudomonadota</taxon>
        <taxon>Alphaproteobacteria</taxon>
        <taxon>Rhodobacterales</taxon>
        <taxon>Paracoccaceae</taxon>
        <taxon>Pseudothioclava</taxon>
    </lineage>
</organism>
<dbReference type="EMBL" id="NTJD01000001">
    <property type="protein sequence ID" value="PCD77794.1"/>
    <property type="molecule type" value="Genomic_DNA"/>
</dbReference>
<keyword evidence="1 2" id="KW-0732">Signal</keyword>
<dbReference type="InterPro" id="IPR003715">
    <property type="entry name" value="Poly_export_N"/>
</dbReference>
<proteinExistence type="predicted"/>
<accession>A0A2A4CUN2</accession>
<evidence type="ECO:0000256" key="1">
    <source>
        <dbReference type="ARBA" id="ARBA00022729"/>
    </source>
</evidence>
<evidence type="ECO:0000256" key="2">
    <source>
        <dbReference type="SAM" id="SignalP"/>
    </source>
</evidence>
<dbReference type="Pfam" id="PF02563">
    <property type="entry name" value="Poly_export"/>
    <property type="match status" value="1"/>
</dbReference>
<dbReference type="Gene3D" id="3.10.560.10">
    <property type="entry name" value="Outer membrane lipoprotein wza domain like"/>
    <property type="match status" value="2"/>
</dbReference>
<reference evidence="4 5" key="1">
    <citation type="submission" date="2017-09" db="EMBL/GenBank/DDBJ databases">
        <title>A multilocus sequence analysis scheme for characterization of bacteria in the genus Thioclava.</title>
        <authorList>
            <person name="Liu Y."/>
            <person name="Shao Z."/>
        </authorList>
    </citation>
    <scope>NUCLEOTIDE SEQUENCE [LARGE SCALE GENOMIC DNA]</scope>
    <source>
        <strain evidence="4 5">CAU 1312</strain>
    </source>
</reference>
<gene>
    <name evidence="4" type="ORF">CLN94_00250</name>
</gene>
<feature type="signal peptide" evidence="2">
    <location>
        <begin position="1"/>
        <end position="22"/>
    </location>
</feature>
<evidence type="ECO:0000313" key="5">
    <source>
        <dbReference type="Proteomes" id="UP000243507"/>
    </source>
</evidence>
<evidence type="ECO:0000259" key="3">
    <source>
        <dbReference type="Pfam" id="PF02563"/>
    </source>
</evidence>
<comment type="caution">
    <text evidence="4">The sequence shown here is derived from an EMBL/GenBank/DDBJ whole genome shotgun (WGS) entry which is preliminary data.</text>
</comment>
<dbReference type="Proteomes" id="UP000243507">
    <property type="component" value="Unassembled WGS sequence"/>
</dbReference>
<evidence type="ECO:0000313" key="4">
    <source>
        <dbReference type="EMBL" id="PCD77794.1"/>
    </source>
</evidence>
<dbReference type="PROSITE" id="PS51257">
    <property type="entry name" value="PROKAR_LIPOPROTEIN"/>
    <property type="match status" value="1"/>
</dbReference>
<dbReference type="InterPro" id="IPR049712">
    <property type="entry name" value="Poly_export"/>
</dbReference>
<dbReference type="Gene3D" id="3.30.1950.10">
    <property type="entry name" value="wza like domain"/>
    <property type="match status" value="1"/>
</dbReference>
<feature type="chain" id="PRO_5013263389" evidence="2">
    <location>
        <begin position="23"/>
        <end position="367"/>
    </location>
</feature>
<dbReference type="RefSeq" id="WP_096429841.1">
    <property type="nucleotide sequence ID" value="NZ_NTJD01000001.1"/>
</dbReference>
<dbReference type="PANTHER" id="PTHR33619">
    <property type="entry name" value="POLYSACCHARIDE EXPORT PROTEIN GFCE-RELATED"/>
    <property type="match status" value="1"/>
</dbReference>
<dbReference type="GO" id="GO:0015159">
    <property type="term" value="F:polysaccharide transmembrane transporter activity"/>
    <property type="evidence" value="ECO:0007669"/>
    <property type="project" value="InterPro"/>
</dbReference>
<dbReference type="AlphaFoldDB" id="A0A2A4CUN2"/>
<sequence>MKRLSIVLLCAALAGCTMPRGAALQSEIMSSSGTETRDFAHYRIDRATLSRLAGWPEAKHAQTENLWLQGGRGGAGQLLAAGDSVSIAVWENGENKLLTTDAAPSVELHKTRVGANGTVFVPYIGEVPVAGLSPQRARARIEERLTPLIPAAQVQLEAEPGRANSVDLIGGVAHPGNYPMQDRSLTALGLVSLGGGPRAELRNPQIRLLRGSQVFDTSLAALLDAPQTDVGLRGGDKLIVREDPRYFLALGASGKEELIPFTKDRVTALEAVTMAGGISDTRANPRGLLILREYPASAVRADGAGGPTHERVIFSIDLTSSDGLFSAQNFDIAPRDLVLATESGATSLRTMLGLIGASVGVSNAVSN</sequence>
<name>A0A2A4CUN2_9RHOB</name>
<feature type="domain" description="Polysaccharide export protein N-terminal" evidence="3">
    <location>
        <begin position="78"/>
        <end position="156"/>
    </location>
</feature>